<gene>
    <name evidence="5" type="ORF">H9948_02955</name>
</gene>
<dbReference type="InterPro" id="IPR017871">
    <property type="entry name" value="ABC_transporter-like_CS"/>
</dbReference>
<dbReference type="Gene3D" id="3.40.50.300">
    <property type="entry name" value="P-loop containing nucleotide triphosphate hydrolases"/>
    <property type="match status" value="1"/>
</dbReference>
<dbReference type="GO" id="GO:0016887">
    <property type="term" value="F:ATP hydrolysis activity"/>
    <property type="evidence" value="ECO:0007669"/>
    <property type="project" value="InterPro"/>
</dbReference>
<reference evidence="5" key="1">
    <citation type="journal article" date="2021" name="PeerJ">
        <title>Extensive microbial diversity within the chicken gut microbiome revealed by metagenomics and culture.</title>
        <authorList>
            <person name="Gilroy R."/>
            <person name="Ravi A."/>
            <person name="Getino M."/>
            <person name="Pursley I."/>
            <person name="Horton D.L."/>
            <person name="Alikhan N.F."/>
            <person name="Baker D."/>
            <person name="Gharbi K."/>
            <person name="Hall N."/>
            <person name="Watson M."/>
            <person name="Adriaenssens E.M."/>
            <person name="Foster-Nyarko E."/>
            <person name="Jarju S."/>
            <person name="Secka A."/>
            <person name="Antonio M."/>
            <person name="Oren A."/>
            <person name="Chaudhuri R.R."/>
            <person name="La Ragione R."/>
            <person name="Hildebrand F."/>
            <person name="Pallen M.J."/>
        </authorList>
    </citation>
    <scope>NUCLEOTIDE SEQUENCE</scope>
    <source>
        <strain evidence="5">CHK171-505</strain>
    </source>
</reference>
<dbReference type="SUPFAM" id="SSF50331">
    <property type="entry name" value="MOP-like"/>
    <property type="match status" value="1"/>
</dbReference>
<dbReference type="SMART" id="SM00382">
    <property type="entry name" value="AAA"/>
    <property type="match status" value="1"/>
</dbReference>
<organism evidence="5 6">
    <name type="scientific">Candidatus Jeotgalibaca merdavium</name>
    <dbReference type="NCBI Taxonomy" id="2838627"/>
    <lineage>
        <taxon>Bacteria</taxon>
        <taxon>Bacillati</taxon>
        <taxon>Bacillota</taxon>
        <taxon>Bacilli</taxon>
        <taxon>Lactobacillales</taxon>
        <taxon>Carnobacteriaceae</taxon>
        <taxon>Jeotgalibaca</taxon>
    </lineage>
</organism>
<evidence type="ECO:0000259" key="4">
    <source>
        <dbReference type="PROSITE" id="PS50893"/>
    </source>
</evidence>
<evidence type="ECO:0000313" key="6">
    <source>
        <dbReference type="Proteomes" id="UP000886856"/>
    </source>
</evidence>
<reference evidence="5" key="2">
    <citation type="submission" date="2021-04" db="EMBL/GenBank/DDBJ databases">
        <authorList>
            <person name="Gilroy R."/>
        </authorList>
    </citation>
    <scope>NUCLEOTIDE SEQUENCE</scope>
    <source>
        <strain evidence="5">CHK171-505</strain>
    </source>
</reference>
<feature type="domain" description="ABC transporter" evidence="4">
    <location>
        <begin position="4"/>
        <end position="235"/>
    </location>
</feature>
<dbReference type="InterPro" id="IPR050093">
    <property type="entry name" value="ABC_SmlMolc_Importer"/>
</dbReference>
<dbReference type="PANTHER" id="PTHR42781">
    <property type="entry name" value="SPERMIDINE/PUTRESCINE IMPORT ATP-BINDING PROTEIN POTA"/>
    <property type="match status" value="1"/>
</dbReference>
<dbReference type="PROSITE" id="PS50893">
    <property type="entry name" value="ABC_TRANSPORTER_2"/>
    <property type="match status" value="1"/>
</dbReference>
<dbReference type="Pfam" id="PF00005">
    <property type="entry name" value="ABC_tran"/>
    <property type="match status" value="1"/>
</dbReference>
<dbReference type="EMBL" id="DWYW01000057">
    <property type="protein sequence ID" value="HJA89729.1"/>
    <property type="molecule type" value="Genomic_DNA"/>
</dbReference>
<sequence length="340" mass="38509">MSYIEFKAIKKSYDGKTLVLKELDLDVKEGDLVTLLGPSGCGKSTLLRSLVGFEAIDSGRIIINGKDVTDLPPAKRDIGMVFQQYSLFPNMTVFENIAFGLKMKKMNKNDIQLKVSEMIELVGLIGKEDYYPDKLSGGQKQRVALARAIVTEPKVLLLDEPLSAIDALLRKKLQKQIRKIQKTLNITTIFVTHDQDEAMLMSDVIHVMNEGRIEQSGSPTDIYTHPHSHFVASFIGHYNILEANDYQKLTNNQATTSHVAIRPEAIEYYQEAEPHFDDYYCFKGKVIDETINGNILSYTIRTDSGITLRADNLYRTFNILEKHQSVYLQVEKRNVLSLAQ</sequence>
<evidence type="ECO:0000256" key="1">
    <source>
        <dbReference type="ARBA" id="ARBA00022448"/>
    </source>
</evidence>
<keyword evidence="1" id="KW-0813">Transport</keyword>
<dbReference type="InterPro" id="IPR003439">
    <property type="entry name" value="ABC_transporter-like_ATP-bd"/>
</dbReference>
<dbReference type="FunFam" id="3.40.50.300:FF:000042">
    <property type="entry name" value="Maltose/maltodextrin ABC transporter, ATP-binding protein"/>
    <property type="match status" value="1"/>
</dbReference>
<dbReference type="SUPFAM" id="SSF52540">
    <property type="entry name" value="P-loop containing nucleoside triphosphate hydrolases"/>
    <property type="match status" value="1"/>
</dbReference>
<dbReference type="PROSITE" id="PS00211">
    <property type="entry name" value="ABC_TRANSPORTER_1"/>
    <property type="match status" value="1"/>
</dbReference>
<name>A0A9D2KWZ1_9LACT</name>
<keyword evidence="3 5" id="KW-0067">ATP-binding</keyword>
<dbReference type="InterPro" id="IPR003593">
    <property type="entry name" value="AAA+_ATPase"/>
</dbReference>
<dbReference type="InterPro" id="IPR027417">
    <property type="entry name" value="P-loop_NTPase"/>
</dbReference>
<evidence type="ECO:0000256" key="3">
    <source>
        <dbReference type="ARBA" id="ARBA00022840"/>
    </source>
</evidence>
<protein>
    <submittedName>
        <fullName evidence="5">ABC transporter ATP-binding protein</fullName>
    </submittedName>
</protein>
<accession>A0A9D2KWZ1</accession>
<keyword evidence="2" id="KW-0547">Nucleotide-binding</keyword>
<dbReference type="PANTHER" id="PTHR42781:SF9">
    <property type="entry name" value="AMINO ACID ABC TRANSPORTER, ATP-BINDING PROTEIN-RELATED"/>
    <property type="match status" value="1"/>
</dbReference>
<dbReference type="InterPro" id="IPR008995">
    <property type="entry name" value="Mo/tungstate-bd_C_term_dom"/>
</dbReference>
<evidence type="ECO:0000313" key="5">
    <source>
        <dbReference type="EMBL" id="HJA89729.1"/>
    </source>
</evidence>
<dbReference type="AlphaFoldDB" id="A0A9D2KWZ1"/>
<dbReference type="GO" id="GO:0005524">
    <property type="term" value="F:ATP binding"/>
    <property type="evidence" value="ECO:0007669"/>
    <property type="project" value="UniProtKB-KW"/>
</dbReference>
<comment type="caution">
    <text evidence="5">The sequence shown here is derived from an EMBL/GenBank/DDBJ whole genome shotgun (WGS) entry which is preliminary data.</text>
</comment>
<dbReference type="GO" id="GO:0043190">
    <property type="term" value="C:ATP-binding cassette (ABC) transporter complex"/>
    <property type="evidence" value="ECO:0007669"/>
    <property type="project" value="UniProtKB-ARBA"/>
</dbReference>
<proteinExistence type="predicted"/>
<evidence type="ECO:0000256" key="2">
    <source>
        <dbReference type="ARBA" id="ARBA00022741"/>
    </source>
</evidence>
<dbReference type="GO" id="GO:0140359">
    <property type="term" value="F:ABC-type transporter activity"/>
    <property type="evidence" value="ECO:0007669"/>
    <property type="project" value="UniProtKB-ARBA"/>
</dbReference>
<dbReference type="Proteomes" id="UP000886856">
    <property type="component" value="Unassembled WGS sequence"/>
</dbReference>